<keyword evidence="2" id="KW-0328">Glycosyltransferase</keyword>
<dbReference type="EC" id="2.4.2.30" evidence="1"/>
<evidence type="ECO:0000256" key="3">
    <source>
        <dbReference type="ARBA" id="ARBA00022679"/>
    </source>
</evidence>
<dbReference type="InterPro" id="IPR050800">
    <property type="entry name" value="ARTD/PARP"/>
</dbReference>
<dbReference type="PANTHER" id="PTHR10459">
    <property type="entry name" value="DNA LIGASE"/>
    <property type="match status" value="1"/>
</dbReference>
<evidence type="ECO:0000256" key="4">
    <source>
        <dbReference type="ARBA" id="ARBA00023027"/>
    </source>
</evidence>
<feature type="region of interest" description="Disordered" evidence="6">
    <location>
        <begin position="56"/>
        <end position="87"/>
    </location>
</feature>
<dbReference type="GO" id="GO:0070212">
    <property type="term" value="P:protein poly-ADP-ribosylation"/>
    <property type="evidence" value="ECO:0007669"/>
    <property type="project" value="TreeGrafter"/>
</dbReference>
<organism evidence="7 8">
    <name type="scientific">Castanea mollissima</name>
    <name type="common">Chinese chestnut</name>
    <dbReference type="NCBI Taxonomy" id="60419"/>
    <lineage>
        <taxon>Eukaryota</taxon>
        <taxon>Viridiplantae</taxon>
        <taxon>Streptophyta</taxon>
        <taxon>Embryophyta</taxon>
        <taxon>Tracheophyta</taxon>
        <taxon>Spermatophyta</taxon>
        <taxon>Magnoliopsida</taxon>
        <taxon>eudicotyledons</taxon>
        <taxon>Gunneridae</taxon>
        <taxon>Pentapetalae</taxon>
        <taxon>rosids</taxon>
        <taxon>fabids</taxon>
        <taxon>Fagales</taxon>
        <taxon>Fagaceae</taxon>
        <taxon>Castanea</taxon>
    </lineage>
</organism>
<feature type="region of interest" description="Disordered" evidence="6">
    <location>
        <begin position="1"/>
        <end position="40"/>
    </location>
</feature>
<feature type="compositionally biased region" description="Polar residues" evidence="6">
    <location>
        <begin position="56"/>
        <end position="67"/>
    </location>
</feature>
<proteinExistence type="predicted"/>
<comment type="caution">
    <text evidence="7">The sequence shown here is derived from an EMBL/GenBank/DDBJ whole genome shotgun (WGS) entry which is preliminary data.</text>
</comment>
<dbReference type="SUPFAM" id="SSF142921">
    <property type="entry name" value="WGR domain-like"/>
    <property type="match status" value="1"/>
</dbReference>
<keyword evidence="3" id="KW-0808">Transferase</keyword>
<dbReference type="OrthoDB" id="2017365at2759"/>
<comment type="catalytic activity">
    <reaction evidence="5">
        <text>NAD(+) + (ADP-D-ribosyl)n-acceptor = nicotinamide + (ADP-D-ribosyl)n+1-acceptor + H(+).</text>
        <dbReference type="EC" id="2.4.2.30"/>
    </reaction>
</comment>
<accession>A0A8J4VUP1</accession>
<keyword evidence="8" id="KW-1185">Reference proteome</keyword>
<evidence type="ECO:0000256" key="1">
    <source>
        <dbReference type="ARBA" id="ARBA00012020"/>
    </source>
</evidence>
<evidence type="ECO:0000256" key="6">
    <source>
        <dbReference type="SAM" id="MobiDB-lite"/>
    </source>
</evidence>
<evidence type="ECO:0000256" key="5">
    <source>
        <dbReference type="ARBA" id="ARBA00033987"/>
    </source>
</evidence>
<dbReference type="PANTHER" id="PTHR10459:SF60">
    <property type="entry name" value="POLY [ADP-RIBOSE] POLYMERASE 2"/>
    <property type="match status" value="1"/>
</dbReference>
<dbReference type="Proteomes" id="UP000737018">
    <property type="component" value="Unassembled WGS sequence"/>
</dbReference>
<evidence type="ECO:0000313" key="7">
    <source>
        <dbReference type="EMBL" id="KAF3961136.1"/>
    </source>
</evidence>
<dbReference type="EMBL" id="JRKL02001962">
    <property type="protein sequence ID" value="KAF3961136.1"/>
    <property type="molecule type" value="Genomic_DNA"/>
</dbReference>
<sequence length="296" mass="32976">MGLIAARSVGGFEGGDGDEIGGWKSSKPNSANVDSVPLEPSPLWFDDSKQLCAKKTSNQLVQKNGLSANKKRDRDSENGDSIGSQQKIKAVEKFREIGIQQLRQQAALRGISATGSMKEIIERLSKDSNHDLQDCPQADEEESESNEEKIVTATKKGAVVLDQWLPDDIKDDEIYDAMLNQTNVGDNNNKLYMIQALESNDGSAFMVYNSAIQEFEQKFLPRPRTSDPLEKKFICLPKSYTWLEMDYGEQEKESDVKEKLNSALGIQPRETQLGACVEKFLSYLQCQHDEAANDGN</sequence>
<dbReference type="GO" id="GO:1990404">
    <property type="term" value="F:NAD+-protein mono-ADP-ribosyltransferase activity"/>
    <property type="evidence" value="ECO:0007669"/>
    <property type="project" value="TreeGrafter"/>
</dbReference>
<dbReference type="AlphaFoldDB" id="A0A8J4VUP1"/>
<protein>
    <recommendedName>
        <fullName evidence="1">NAD(+) ADP-ribosyltransferase</fullName>
        <ecNumber evidence="1">2.4.2.30</ecNumber>
    </recommendedName>
</protein>
<dbReference type="GO" id="GO:0006302">
    <property type="term" value="P:double-strand break repair"/>
    <property type="evidence" value="ECO:0007669"/>
    <property type="project" value="TreeGrafter"/>
</dbReference>
<reference evidence="7" key="1">
    <citation type="submission" date="2020-03" db="EMBL/GenBank/DDBJ databases">
        <title>Castanea mollissima Vanexum genome sequencing.</title>
        <authorList>
            <person name="Staton M."/>
        </authorList>
    </citation>
    <scope>NUCLEOTIDE SEQUENCE</scope>
    <source>
        <tissue evidence="7">Leaf</tissue>
    </source>
</reference>
<evidence type="ECO:0000256" key="2">
    <source>
        <dbReference type="ARBA" id="ARBA00022676"/>
    </source>
</evidence>
<feature type="region of interest" description="Disordered" evidence="6">
    <location>
        <begin position="125"/>
        <end position="147"/>
    </location>
</feature>
<gene>
    <name evidence="7" type="ORF">CMV_014214</name>
</gene>
<dbReference type="InterPro" id="IPR036930">
    <property type="entry name" value="WGR_dom_sf"/>
</dbReference>
<dbReference type="GO" id="GO:0005730">
    <property type="term" value="C:nucleolus"/>
    <property type="evidence" value="ECO:0007669"/>
    <property type="project" value="TreeGrafter"/>
</dbReference>
<keyword evidence="4" id="KW-0520">NAD</keyword>
<name>A0A8J4VUP1_9ROSI</name>
<evidence type="ECO:0000313" key="8">
    <source>
        <dbReference type="Proteomes" id="UP000737018"/>
    </source>
</evidence>
<dbReference type="GO" id="GO:0003950">
    <property type="term" value="F:NAD+ poly-ADP-ribosyltransferase activity"/>
    <property type="evidence" value="ECO:0007669"/>
    <property type="project" value="UniProtKB-EC"/>
</dbReference>